<name>A0ABT9W2J8_9BACI</name>
<dbReference type="Gene3D" id="3.20.20.80">
    <property type="entry name" value="Glycosidases"/>
    <property type="match status" value="1"/>
</dbReference>
<dbReference type="Gene3D" id="3.10.50.10">
    <property type="match status" value="1"/>
</dbReference>
<keyword evidence="1" id="KW-0812">Transmembrane</keyword>
<gene>
    <name evidence="3" type="ORF">J2S11_003222</name>
</gene>
<dbReference type="InterPro" id="IPR029070">
    <property type="entry name" value="Chitinase_insertion_sf"/>
</dbReference>
<comment type="caution">
    <text evidence="3">The sequence shown here is derived from an EMBL/GenBank/DDBJ whole genome shotgun (WGS) entry which is preliminary data.</text>
</comment>
<dbReference type="InterPro" id="IPR001223">
    <property type="entry name" value="Glyco_hydro18_cat"/>
</dbReference>
<reference evidence="3 4" key="1">
    <citation type="submission" date="2023-07" db="EMBL/GenBank/DDBJ databases">
        <title>Genomic Encyclopedia of Type Strains, Phase IV (KMG-IV): sequencing the most valuable type-strain genomes for metagenomic binning, comparative biology and taxonomic classification.</title>
        <authorList>
            <person name="Goeker M."/>
        </authorList>
    </citation>
    <scope>NUCLEOTIDE SEQUENCE [LARGE SCALE GENOMIC DNA]</scope>
    <source>
        <strain evidence="3 4">DSM 12751</strain>
    </source>
</reference>
<protein>
    <submittedName>
        <fullName evidence="3">Spore germination protein YaaH</fullName>
    </submittedName>
</protein>
<organism evidence="3 4">
    <name type="scientific">Caldalkalibacillus horti</name>
    <dbReference type="NCBI Taxonomy" id="77523"/>
    <lineage>
        <taxon>Bacteria</taxon>
        <taxon>Bacillati</taxon>
        <taxon>Bacillota</taxon>
        <taxon>Bacilli</taxon>
        <taxon>Bacillales</taxon>
        <taxon>Bacillaceae</taxon>
        <taxon>Caldalkalibacillus</taxon>
    </lineage>
</organism>
<evidence type="ECO:0000313" key="4">
    <source>
        <dbReference type="Proteomes" id="UP001235840"/>
    </source>
</evidence>
<keyword evidence="4" id="KW-1185">Reference proteome</keyword>
<feature type="transmembrane region" description="Helical" evidence="1">
    <location>
        <begin position="12"/>
        <end position="31"/>
    </location>
</feature>
<accession>A0ABT9W2J8</accession>
<sequence length="365" mass="41520">MPRQKKQGYRRVWYLTGFLLLLILSLLVYFLNQSSSKVDIESETVEEPVRELSAWVVDWHSEAGLSDLQELSSSLSSVQAFGVYFNHEDQLHVIDGFLESISAVMDVSEERGIPSTYLTIVNDRFNEDGTITQKDSALLTRLMATEQSRNQHIANIMQLVERHGVAGIEIDYERVLQEDWTNLILFLQQLYEQLQELDLSLRVVLEPRAPIEELKLPEGPDYVMMAYNLFGYHSGPGPKADLSFIESLTKRMESLPGNPYVALATGGFSWDGGEKATALTEQKAYELEQESIQPPSRDEESGSIYFDYVDENGEKHTVWYADGETLRVWIEAAYSGGITNIALWRLGEVSEETLQKLNRMMEVND</sequence>
<dbReference type="Pfam" id="PF00704">
    <property type="entry name" value="Glyco_hydro_18"/>
    <property type="match status" value="1"/>
</dbReference>
<keyword evidence="1" id="KW-1133">Transmembrane helix</keyword>
<dbReference type="SUPFAM" id="SSF51445">
    <property type="entry name" value="(Trans)glycosidases"/>
    <property type="match status" value="1"/>
</dbReference>
<evidence type="ECO:0000313" key="3">
    <source>
        <dbReference type="EMBL" id="MDQ0167297.1"/>
    </source>
</evidence>
<dbReference type="PANTHER" id="PTHR46066:SF2">
    <property type="entry name" value="CHITINASE DOMAIN-CONTAINING PROTEIN 1"/>
    <property type="match status" value="1"/>
</dbReference>
<proteinExistence type="predicted"/>
<dbReference type="PANTHER" id="PTHR46066">
    <property type="entry name" value="CHITINASE DOMAIN-CONTAINING PROTEIN 1 FAMILY MEMBER"/>
    <property type="match status" value="1"/>
</dbReference>
<dbReference type="EMBL" id="JAUSTY010000014">
    <property type="protein sequence ID" value="MDQ0167297.1"/>
    <property type="molecule type" value="Genomic_DNA"/>
</dbReference>
<dbReference type="RefSeq" id="WP_307396123.1">
    <property type="nucleotide sequence ID" value="NZ_BAAADK010000014.1"/>
</dbReference>
<dbReference type="InterPro" id="IPR017853">
    <property type="entry name" value="GH"/>
</dbReference>
<evidence type="ECO:0000259" key="2">
    <source>
        <dbReference type="Pfam" id="PF00704"/>
    </source>
</evidence>
<keyword evidence="1" id="KW-0472">Membrane</keyword>
<evidence type="ECO:0000256" key="1">
    <source>
        <dbReference type="SAM" id="Phobius"/>
    </source>
</evidence>
<feature type="domain" description="GH18" evidence="2">
    <location>
        <begin position="135"/>
        <end position="347"/>
    </location>
</feature>
<dbReference type="Proteomes" id="UP001235840">
    <property type="component" value="Unassembled WGS sequence"/>
</dbReference>